<gene>
    <name evidence="1" type="ORF">V1517DRAFT_353802</name>
</gene>
<name>A0ACC3TJR2_9ASCO</name>
<sequence>MVHLTVFHLLASLVGAATIIAPLSPKPPNVYILTDISNEPDDAQSLVRLLLYSNEVNILGLAATTSVWLNKTTRPDLIHNIIDAYGKVEHTLKLHSASYPTAESLHLVVRSGSHTYGSHVFKEAPSAAVLHLIETVDSLSSGEYLWVQFWGGPSILAHALHVVDSTRAEGEIQEFLDKIRIRAKFPSLFYIVSVHGWNQYGCSTWIGPFGALYPETMFIMEGDTPALLYIVPNGPGDPERPEYGNWGGRYVPVDQSLAVRTYSDTADLVIVNGREYKSRQATVWRWREAYQMDFAARMQWTLGSDGNHHPQVVVNGSLSSAPLTVILCKDETEVILDASMSSDPDGDDLDFKWTQYHESSATRWTAQAEVPSVEIMPITRGLVDAMEFHIILEVLDNGTPPLRTYKRIIVVRGNGQCSVNHDEL</sequence>
<evidence type="ECO:0000313" key="2">
    <source>
        <dbReference type="Proteomes" id="UP001489719"/>
    </source>
</evidence>
<dbReference type="EMBL" id="MU970100">
    <property type="protein sequence ID" value="KAK9321369.1"/>
    <property type="molecule type" value="Genomic_DNA"/>
</dbReference>
<comment type="caution">
    <text evidence="1">The sequence shown here is derived from an EMBL/GenBank/DDBJ whole genome shotgun (WGS) entry which is preliminary data.</text>
</comment>
<reference evidence="2" key="1">
    <citation type="journal article" date="2024" name="Front. Bioeng. Biotechnol.">
        <title>Genome-scale model development and genomic sequencing of the oleaginous clade Lipomyces.</title>
        <authorList>
            <person name="Czajka J.J."/>
            <person name="Han Y."/>
            <person name="Kim J."/>
            <person name="Mondo S.J."/>
            <person name="Hofstad B.A."/>
            <person name="Robles A."/>
            <person name="Haridas S."/>
            <person name="Riley R."/>
            <person name="LaButti K."/>
            <person name="Pangilinan J."/>
            <person name="Andreopoulos W."/>
            <person name="Lipzen A."/>
            <person name="Yan J."/>
            <person name="Wang M."/>
            <person name="Ng V."/>
            <person name="Grigoriev I.V."/>
            <person name="Spatafora J.W."/>
            <person name="Magnuson J.K."/>
            <person name="Baker S.E."/>
            <person name="Pomraning K.R."/>
        </authorList>
    </citation>
    <scope>NUCLEOTIDE SEQUENCE [LARGE SCALE GENOMIC DNA]</scope>
    <source>
        <strain evidence="2">CBS 10300</strain>
    </source>
</reference>
<accession>A0ACC3TJR2</accession>
<organism evidence="1 2">
    <name type="scientific">Lipomyces orientalis</name>
    <dbReference type="NCBI Taxonomy" id="1233043"/>
    <lineage>
        <taxon>Eukaryota</taxon>
        <taxon>Fungi</taxon>
        <taxon>Dikarya</taxon>
        <taxon>Ascomycota</taxon>
        <taxon>Saccharomycotina</taxon>
        <taxon>Lipomycetes</taxon>
        <taxon>Lipomycetales</taxon>
        <taxon>Lipomycetaceae</taxon>
        <taxon>Lipomyces</taxon>
    </lineage>
</organism>
<keyword evidence="2" id="KW-1185">Reference proteome</keyword>
<proteinExistence type="predicted"/>
<evidence type="ECO:0000313" key="1">
    <source>
        <dbReference type="EMBL" id="KAK9321369.1"/>
    </source>
</evidence>
<protein>
    <submittedName>
        <fullName evidence="1">Uncharacterized protein</fullName>
    </submittedName>
</protein>
<dbReference type="Proteomes" id="UP001489719">
    <property type="component" value="Unassembled WGS sequence"/>
</dbReference>